<protein>
    <submittedName>
        <fullName evidence="2">Beta-lactamase family protein</fullName>
    </submittedName>
</protein>
<dbReference type="RefSeq" id="WP_199567030.1">
    <property type="nucleotide sequence ID" value="NZ_JAENBP010000001.1"/>
</dbReference>
<evidence type="ECO:0000259" key="1">
    <source>
        <dbReference type="Pfam" id="PF00144"/>
    </source>
</evidence>
<proteinExistence type="predicted"/>
<dbReference type="Gene3D" id="3.40.710.10">
    <property type="entry name" value="DD-peptidase/beta-lactamase superfamily"/>
    <property type="match status" value="1"/>
</dbReference>
<organism evidence="2 3">
    <name type="scientific">Streptococcus zalophi</name>
    <dbReference type="NCBI Taxonomy" id="640031"/>
    <lineage>
        <taxon>Bacteria</taxon>
        <taxon>Bacillati</taxon>
        <taxon>Bacillota</taxon>
        <taxon>Bacilli</taxon>
        <taxon>Lactobacillales</taxon>
        <taxon>Streptococcaceae</taxon>
        <taxon>Streptococcus</taxon>
    </lineage>
</organism>
<comment type="caution">
    <text evidence="2">The sequence shown here is derived from an EMBL/GenBank/DDBJ whole genome shotgun (WGS) entry which is preliminary data.</text>
</comment>
<dbReference type="Pfam" id="PF00144">
    <property type="entry name" value="Beta-lactamase"/>
    <property type="match status" value="1"/>
</dbReference>
<name>A0A934UCX8_9STRE</name>
<sequence length="350" mass="40133">MQHVNLERIFDKFVQTNELPRAIIRLKKRHSDDFIQLSHGDIKEDTPFVLASVTKLWMTTIILQLIDQKKLDYKTIITNFFSKEKLENLHHYAGKDQTKHITIADLLFQTSGLPNVFYEEPILLKNRIKQEDFSYEFSDMLDWVKQTESHFIPGSKKAYYADINYMLLGQIIESITHQSLDACIEKNIFSPLLMNDSFLTSSEFAMIPPLYTGEDYLARPKVISSAQGAGGGVSTTADLMIFIQAFVEGRLFENSHWQKMAHYLPLQGDYAPVEYGGGHMKLTMGQFEKEDRLSFYGHSGLSGAFAFYCPQLDVYLTGTTDNAGRSELCIQLIYLILFELEKETKIRKAT</sequence>
<dbReference type="PANTHER" id="PTHR43283">
    <property type="entry name" value="BETA-LACTAMASE-RELATED"/>
    <property type="match status" value="1"/>
</dbReference>
<evidence type="ECO:0000313" key="3">
    <source>
        <dbReference type="Proteomes" id="UP000644875"/>
    </source>
</evidence>
<accession>A0A934UCX8</accession>
<evidence type="ECO:0000313" key="2">
    <source>
        <dbReference type="EMBL" id="MBJ8349098.1"/>
    </source>
</evidence>
<gene>
    <name evidence="2" type="ORF">JHK64_00450</name>
</gene>
<feature type="domain" description="Beta-lactamase-related" evidence="1">
    <location>
        <begin position="41"/>
        <end position="317"/>
    </location>
</feature>
<reference evidence="2 3" key="1">
    <citation type="journal article" date="2021" name="Int. J. Syst. Evol. Microbiol.">
        <title>Streptococcus vicugnae sp. nov., isolated from faeces of alpacas (Vicugna pacos) and cattle (Bos taurus), Streptococcus zalophi sp. nov., and Streptococcus pacificus sp. nov., isolated from respiratory tract of California sea lions (Zalophus californianus).</title>
        <authorList>
            <person name="Volokhov D.V."/>
            <person name="Zagorodnyaya T.A."/>
            <person name="Shen Z."/>
            <person name="Blom J."/>
            <person name="Furtak V.A."/>
            <person name="Eisenberg T."/>
            <person name="Fan P."/>
            <person name="Jeong K.C."/>
            <person name="Gao Y."/>
            <person name="Zhang S."/>
            <person name="Amselle M."/>
        </authorList>
    </citation>
    <scope>NUCLEOTIDE SEQUENCE [LARGE SCALE GENOMIC DNA]</scope>
    <source>
        <strain evidence="3">CSL7508-lung</strain>
    </source>
</reference>
<dbReference type="AlphaFoldDB" id="A0A934UCX8"/>
<dbReference type="SUPFAM" id="SSF56601">
    <property type="entry name" value="beta-lactamase/transpeptidase-like"/>
    <property type="match status" value="1"/>
</dbReference>
<dbReference type="InterPro" id="IPR001466">
    <property type="entry name" value="Beta-lactam-related"/>
</dbReference>
<keyword evidence="3" id="KW-1185">Reference proteome</keyword>
<dbReference type="EMBL" id="JAENBP010000001">
    <property type="protein sequence ID" value="MBJ8349098.1"/>
    <property type="molecule type" value="Genomic_DNA"/>
</dbReference>
<dbReference type="InterPro" id="IPR012338">
    <property type="entry name" value="Beta-lactam/transpept-like"/>
</dbReference>
<dbReference type="InterPro" id="IPR050789">
    <property type="entry name" value="Diverse_Enzym_Activities"/>
</dbReference>
<dbReference type="Proteomes" id="UP000644875">
    <property type="component" value="Unassembled WGS sequence"/>
</dbReference>